<gene>
    <name evidence="1" type="ORF">OJ253_2267</name>
</gene>
<organism evidence="1">
    <name type="scientific">Cryptosporidium canis</name>
    <dbReference type="NCBI Taxonomy" id="195482"/>
    <lineage>
        <taxon>Eukaryota</taxon>
        <taxon>Sar</taxon>
        <taxon>Alveolata</taxon>
        <taxon>Apicomplexa</taxon>
        <taxon>Conoidasida</taxon>
        <taxon>Coccidia</taxon>
        <taxon>Eucoccidiorida</taxon>
        <taxon>Eimeriorina</taxon>
        <taxon>Cryptosporidiidae</taxon>
        <taxon>Cryptosporidium</taxon>
    </lineage>
</organism>
<dbReference type="Proteomes" id="UP001067231">
    <property type="component" value="Unassembled WGS sequence"/>
</dbReference>
<protein>
    <submittedName>
        <fullName evidence="1">Uncharacterized protein</fullName>
    </submittedName>
</protein>
<reference evidence="1" key="1">
    <citation type="submission" date="2022-10" db="EMBL/GenBank/DDBJ databases">
        <title>Adaptive evolution leads to modifications in subtelomeric GC content in a zoonotic Cryptosporidium species.</title>
        <authorList>
            <person name="Li J."/>
            <person name="Feng Y."/>
            <person name="Xiao L."/>
        </authorList>
    </citation>
    <scope>NUCLEOTIDE SEQUENCE</scope>
    <source>
        <strain evidence="1">33844</strain>
    </source>
</reference>
<name>A0A9D5HWV1_9CRYT</name>
<sequence>MNTGAETLGNMENAHQPVLNPTITLDRKHIFSNDKHNLWELFSERFLSFTLYPLKNDTPEEIKSVHEVMKIFENWRSLLSTKKMSLVDFCKVIEKLSFHIEAQDYRLKAIYKYKSIKKNMISNQSSTELRPNPNYSVQRNYKLDSKTTDLGHNENQQSLESSYGIIEMLNTKRELALKKRKLLLTERA</sequence>
<dbReference type="EMBL" id="JAPCXC010000056">
    <property type="protein sequence ID" value="KAJ1607654.1"/>
    <property type="molecule type" value="Genomic_DNA"/>
</dbReference>
<proteinExistence type="predicted"/>
<dbReference type="AlphaFoldDB" id="A0A9D5HWV1"/>
<dbReference type="OrthoDB" id="341151at2759"/>
<comment type="caution">
    <text evidence="1">The sequence shown here is derived from an EMBL/GenBank/DDBJ whole genome shotgun (WGS) entry which is preliminary data.</text>
</comment>
<evidence type="ECO:0000313" key="1">
    <source>
        <dbReference type="EMBL" id="KAJ1607654.1"/>
    </source>
</evidence>
<accession>A0A9D5HWV1</accession>